<accession>A0A0D0B1A3</accession>
<organism evidence="2 3">
    <name type="scientific">Suillus luteus UH-Slu-Lm8-n1</name>
    <dbReference type="NCBI Taxonomy" id="930992"/>
    <lineage>
        <taxon>Eukaryota</taxon>
        <taxon>Fungi</taxon>
        <taxon>Dikarya</taxon>
        <taxon>Basidiomycota</taxon>
        <taxon>Agaricomycotina</taxon>
        <taxon>Agaricomycetes</taxon>
        <taxon>Agaricomycetidae</taxon>
        <taxon>Boletales</taxon>
        <taxon>Suillineae</taxon>
        <taxon>Suillaceae</taxon>
        <taxon>Suillus</taxon>
    </lineage>
</organism>
<dbReference type="Proteomes" id="UP000054485">
    <property type="component" value="Unassembled WGS sequence"/>
</dbReference>
<sequence length="61" mass="6485">MAFLTSLISAQLAIIVKTPHLPINRECCADITWPGPSRVHRPPGHKTSNLPSGQGPGIVSD</sequence>
<reference evidence="3" key="2">
    <citation type="submission" date="2015-01" db="EMBL/GenBank/DDBJ databases">
        <title>Evolutionary Origins and Diversification of the Mycorrhizal Mutualists.</title>
        <authorList>
            <consortium name="DOE Joint Genome Institute"/>
            <consortium name="Mycorrhizal Genomics Consortium"/>
            <person name="Kohler A."/>
            <person name="Kuo A."/>
            <person name="Nagy L.G."/>
            <person name="Floudas D."/>
            <person name="Copeland A."/>
            <person name="Barry K.W."/>
            <person name="Cichocki N."/>
            <person name="Veneault-Fourrey C."/>
            <person name="LaButti K."/>
            <person name="Lindquist E.A."/>
            <person name="Lipzen A."/>
            <person name="Lundell T."/>
            <person name="Morin E."/>
            <person name="Murat C."/>
            <person name="Riley R."/>
            <person name="Ohm R."/>
            <person name="Sun H."/>
            <person name="Tunlid A."/>
            <person name="Henrissat B."/>
            <person name="Grigoriev I.V."/>
            <person name="Hibbett D.S."/>
            <person name="Martin F."/>
        </authorList>
    </citation>
    <scope>NUCLEOTIDE SEQUENCE [LARGE SCALE GENOMIC DNA]</scope>
    <source>
        <strain evidence="3">UH-Slu-Lm8-n1</strain>
    </source>
</reference>
<dbReference type="HOGENOM" id="CLU_2924241_0_0_1"/>
<reference evidence="2 3" key="1">
    <citation type="submission" date="2014-04" db="EMBL/GenBank/DDBJ databases">
        <authorList>
            <consortium name="DOE Joint Genome Institute"/>
            <person name="Kuo A."/>
            <person name="Ruytinx J."/>
            <person name="Rineau F."/>
            <person name="Colpaert J."/>
            <person name="Kohler A."/>
            <person name="Nagy L.G."/>
            <person name="Floudas D."/>
            <person name="Copeland A."/>
            <person name="Barry K.W."/>
            <person name="Cichocki N."/>
            <person name="Veneault-Fourrey C."/>
            <person name="LaButti K."/>
            <person name="Lindquist E.A."/>
            <person name="Lipzen A."/>
            <person name="Lundell T."/>
            <person name="Morin E."/>
            <person name="Murat C."/>
            <person name="Sun H."/>
            <person name="Tunlid A."/>
            <person name="Henrissat B."/>
            <person name="Grigoriev I.V."/>
            <person name="Hibbett D.S."/>
            <person name="Martin F."/>
            <person name="Nordberg H.P."/>
            <person name="Cantor M.N."/>
            <person name="Hua S.X."/>
        </authorList>
    </citation>
    <scope>NUCLEOTIDE SEQUENCE [LARGE SCALE GENOMIC DNA]</scope>
    <source>
        <strain evidence="2 3">UH-Slu-Lm8-n1</strain>
    </source>
</reference>
<dbReference type="AlphaFoldDB" id="A0A0D0B1A3"/>
<keyword evidence="3" id="KW-1185">Reference proteome</keyword>
<dbReference type="InParanoid" id="A0A0D0B1A3"/>
<name>A0A0D0B1A3_9AGAM</name>
<gene>
    <name evidence="2" type="ORF">CY34DRAFT_799048</name>
</gene>
<dbReference type="EMBL" id="KN835144">
    <property type="protein sequence ID" value="KIK47746.1"/>
    <property type="molecule type" value="Genomic_DNA"/>
</dbReference>
<evidence type="ECO:0000313" key="2">
    <source>
        <dbReference type="EMBL" id="KIK47746.1"/>
    </source>
</evidence>
<evidence type="ECO:0000313" key="3">
    <source>
        <dbReference type="Proteomes" id="UP000054485"/>
    </source>
</evidence>
<protein>
    <submittedName>
        <fullName evidence="2">Uncharacterized protein</fullName>
    </submittedName>
</protein>
<feature type="region of interest" description="Disordered" evidence="1">
    <location>
        <begin position="33"/>
        <end position="61"/>
    </location>
</feature>
<proteinExistence type="predicted"/>
<evidence type="ECO:0000256" key="1">
    <source>
        <dbReference type="SAM" id="MobiDB-lite"/>
    </source>
</evidence>